<dbReference type="SMART" id="SM00429">
    <property type="entry name" value="IPT"/>
    <property type="match status" value="6"/>
</dbReference>
<evidence type="ECO:0000259" key="4">
    <source>
        <dbReference type="SMART" id="SM00429"/>
    </source>
</evidence>
<dbReference type="CDD" id="cd00102">
    <property type="entry name" value="IPT"/>
    <property type="match status" value="5"/>
</dbReference>
<evidence type="ECO:0000313" key="5">
    <source>
        <dbReference type="EMBL" id="AKU93068.1"/>
    </source>
</evidence>
<evidence type="ECO:0000256" key="3">
    <source>
        <dbReference type="SAM" id="SignalP"/>
    </source>
</evidence>
<feature type="chain" id="PRO_5005465802" description="IPT/TIG domain-containing protein" evidence="3">
    <location>
        <begin position="22"/>
        <end position="1040"/>
    </location>
</feature>
<dbReference type="InterPro" id="IPR002909">
    <property type="entry name" value="IPT_dom"/>
</dbReference>
<dbReference type="PATRIC" id="fig|1391653.3.peg.3605"/>
<feature type="domain" description="IPT/TIG" evidence="4">
    <location>
        <begin position="252"/>
        <end position="332"/>
    </location>
</feature>
<gene>
    <name evidence="5" type="ORF">AKJ08_3455</name>
</gene>
<protein>
    <recommendedName>
        <fullName evidence="4">IPT/TIG domain-containing protein</fullName>
    </recommendedName>
</protein>
<dbReference type="AlphaFoldDB" id="A0A0K1PHQ0"/>
<dbReference type="PROSITE" id="PS51257">
    <property type="entry name" value="PROKAR_LIPOPROTEIN"/>
    <property type="match status" value="1"/>
</dbReference>
<dbReference type="SUPFAM" id="SSF81296">
    <property type="entry name" value="E set domains"/>
    <property type="match status" value="6"/>
</dbReference>
<dbReference type="KEGG" id="vin:AKJ08_3455"/>
<feature type="region of interest" description="Disordered" evidence="2">
    <location>
        <begin position="28"/>
        <end position="95"/>
    </location>
</feature>
<dbReference type="Proteomes" id="UP000055590">
    <property type="component" value="Chromosome"/>
</dbReference>
<feature type="domain" description="IPT/TIG" evidence="4">
    <location>
        <begin position="336"/>
        <end position="422"/>
    </location>
</feature>
<dbReference type="PANTHER" id="PTHR46769:SF2">
    <property type="entry name" value="FIBROCYSTIN-L ISOFORM 2 PRECURSOR-RELATED"/>
    <property type="match status" value="1"/>
</dbReference>
<dbReference type="InterPro" id="IPR052387">
    <property type="entry name" value="Fibrocystin"/>
</dbReference>
<dbReference type="EMBL" id="CP012332">
    <property type="protein sequence ID" value="AKU93068.1"/>
    <property type="molecule type" value="Genomic_DNA"/>
</dbReference>
<evidence type="ECO:0000256" key="2">
    <source>
        <dbReference type="SAM" id="MobiDB-lite"/>
    </source>
</evidence>
<feature type="domain" description="IPT/TIG" evidence="4">
    <location>
        <begin position="423"/>
        <end position="509"/>
    </location>
</feature>
<feature type="domain" description="IPT/TIG" evidence="4">
    <location>
        <begin position="511"/>
        <end position="594"/>
    </location>
</feature>
<name>A0A0K1PHQ0_9BACT</name>
<dbReference type="RefSeq" id="WP_050727146.1">
    <property type="nucleotide sequence ID" value="NZ_CP012332.1"/>
</dbReference>
<keyword evidence="1 3" id="KW-0732">Signal</keyword>
<sequence length="1040" mass="106205">MGKLSRIAALSIALAGLVAVGCGVEPPKSGGTGGSSGSGKPHGRAGDGGDTETGGDGGGDPGTGGTGGGGGIEPGGVRLDAVRPPRGSMGGGETLILRGAGFLPKEDSPGGPTTVFFGTNPAIGARVVNDTTIYVAAPPGTLGDVDVSLQNVNGEASCVSCYRYLEPVDLRAVEPAEGPTTGGSAVILRGSGLRADMTILFGGRAALDVTSLDDGSLSAILPPGDAEGPVDVRVFSEDGQAWLRKAFTYVARLRIDRVDPPGGPLAGGNRVMLSGAGFTASSRVYFGDTPAATTLGPAGSLSATVPPAAAAGAVEISVRTHASTARATYAYFDPADTTVHLYAISPDRGAVSGGTTVTLVGTGLDSGQLAVRFGGVLAVPAAADGGNFVTATSPGVSAAGLVDVEVRVATGNDTLASAYRYLTPIGVTSVSPSDGPTAGGTAITVLGAGFPDRVRVFVGALEATNVVRVSGSQITATTPRGTDGSVPVRVVAADDDGVEGILVGGFRYDGPFSLALVDPSMGARAGGTRVTLRGSGFRPGMATSFGDTASPSVQVIDPFTAVATTPKGSTGVVDVQASRSDGASALISGAFTYFDPTSTTGGSSGGPINGNLNVTALDGSRENFGMPLEGARVLLGSDDGSLQGITDERGQVTISSSLLVKAQQVTVSMPGYEMATVVKQQSENLTVLLQPLGGGGGPGGPSEGPPPGTVRGRVFGFKLPPNRKLKPSEREMAFVHYAPSSVYFAPPWVDDDNYKATGKTINVEGGEFSYMFGNPGRMAFYAEYGIQDADGSFERLLLGVARGVEVRSGKTVQADIVLDMRLDMSVPVTIENPPRIGSWSGTSNLWAFVDLGPEGVVPVGNTRDSSGNGSTTLTKLPWLTGDSFLFEVFGGTDADPNPRRSRPLTVAFRRQPGDLTAGLTVGPLMGLPSVAQRGDGPITSGGGSVIEWTYEPGPDPEIAYLEISAGISVWHIVLPGTERQVQLPASVLDELRTMFPRGTELDMQLISGREPRFTFDQWGYSDTWVQNYTSFSLAVGSFFL</sequence>
<dbReference type="InterPro" id="IPR013783">
    <property type="entry name" value="Ig-like_fold"/>
</dbReference>
<dbReference type="OrthoDB" id="5475758at2"/>
<dbReference type="InterPro" id="IPR014756">
    <property type="entry name" value="Ig_E-set"/>
</dbReference>
<feature type="domain" description="IPT/TIG" evidence="4">
    <location>
        <begin position="166"/>
        <end position="250"/>
    </location>
</feature>
<evidence type="ECO:0000313" key="6">
    <source>
        <dbReference type="Proteomes" id="UP000055590"/>
    </source>
</evidence>
<keyword evidence="6" id="KW-1185">Reference proteome</keyword>
<feature type="signal peptide" evidence="3">
    <location>
        <begin position="1"/>
        <end position="21"/>
    </location>
</feature>
<feature type="compositionally biased region" description="Gly residues" evidence="2">
    <location>
        <begin position="46"/>
        <end position="74"/>
    </location>
</feature>
<proteinExistence type="predicted"/>
<dbReference type="Pfam" id="PF01833">
    <property type="entry name" value="TIG"/>
    <property type="match status" value="6"/>
</dbReference>
<feature type="domain" description="IPT/TIG" evidence="4">
    <location>
        <begin position="40"/>
        <end position="165"/>
    </location>
</feature>
<dbReference type="PANTHER" id="PTHR46769">
    <property type="entry name" value="POLYCYSTIC KIDNEY AND HEPATIC DISEASE 1 (AUTOSOMAL RECESSIVE)-LIKE 1"/>
    <property type="match status" value="1"/>
</dbReference>
<evidence type="ECO:0000256" key="1">
    <source>
        <dbReference type="ARBA" id="ARBA00022729"/>
    </source>
</evidence>
<organism evidence="5 6">
    <name type="scientific">Vulgatibacter incomptus</name>
    <dbReference type="NCBI Taxonomy" id="1391653"/>
    <lineage>
        <taxon>Bacteria</taxon>
        <taxon>Pseudomonadati</taxon>
        <taxon>Myxococcota</taxon>
        <taxon>Myxococcia</taxon>
        <taxon>Myxococcales</taxon>
        <taxon>Cystobacterineae</taxon>
        <taxon>Vulgatibacteraceae</taxon>
        <taxon>Vulgatibacter</taxon>
    </lineage>
</organism>
<accession>A0A0K1PHQ0</accession>
<dbReference type="Gene3D" id="2.60.40.10">
    <property type="entry name" value="Immunoglobulins"/>
    <property type="match status" value="6"/>
</dbReference>
<reference evidence="5 6" key="1">
    <citation type="submission" date="2015-08" db="EMBL/GenBank/DDBJ databases">
        <authorList>
            <person name="Babu N.S."/>
            <person name="Beckwith C.J."/>
            <person name="Beseler K.G."/>
            <person name="Brison A."/>
            <person name="Carone J.V."/>
            <person name="Caskin T.P."/>
            <person name="Diamond M."/>
            <person name="Durham M.E."/>
            <person name="Foxe J.M."/>
            <person name="Go M."/>
            <person name="Henderson B.A."/>
            <person name="Jones I.B."/>
            <person name="McGettigan J.A."/>
            <person name="Micheletti S.J."/>
            <person name="Nasrallah M.E."/>
            <person name="Ortiz D."/>
            <person name="Piller C.R."/>
            <person name="Privatt S.R."/>
            <person name="Schneider S.L."/>
            <person name="Sharp S."/>
            <person name="Smith T.C."/>
            <person name="Stanton J.D."/>
            <person name="Ullery H.E."/>
            <person name="Wilson R.J."/>
            <person name="Serrano M.G."/>
            <person name="Buck G."/>
            <person name="Lee V."/>
            <person name="Wang Y."/>
            <person name="Carvalho R."/>
            <person name="Voegtly L."/>
            <person name="Shi R."/>
            <person name="Duckworth R."/>
            <person name="Johnson A."/>
            <person name="Loviza R."/>
            <person name="Walstead R."/>
            <person name="Shah Z."/>
            <person name="Kiflezghi M."/>
            <person name="Wade K."/>
            <person name="Ball S.L."/>
            <person name="Bradley K.W."/>
            <person name="Asai D.J."/>
            <person name="Bowman C.A."/>
            <person name="Russell D.A."/>
            <person name="Pope W.H."/>
            <person name="Jacobs-Sera D."/>
            <person name="Hendrix R.W."/>
            <person name="Hatfull G.F."/>
        </authorList>
    </citation>
    <scope>NUCLEOTIDE SEQUENCE [LARGE SCALE GENOMIC DNA]</scope>
    <source>
        <strain evidence="5 6">DSM 27710</strain>
    </source>
</reference>
<dbReference type="STRING" id="1391653.AKJ08_3455"/>